<dbReference type="Gene3D" id="1.10.1070.20">
    <property type="match status" value="1"/>
</dbReference>
<dbReference type="InterPro" id="IPR017508">
    <property type="entry name" value="HipA_N1"/>
</dbReference>
<accession>A0A1F2PFX1</accession>
<dbReference type="GO" id="GO:0003677">
    <property type="term" value="F:DNA binding"/>
    <property type="evidence" value="ECO:0007669"/>
    <property type="project" value="UniProtKB-KW"/>
</dbReference>
<dbReference type="Proteomes" id="UP001163550">
    <property type="component" value="Chromosome"/>
</dbReference>
<evidence type="ECO:0000313" key="8">
    <source>
        <dbReference type="EMBL" id="UYO61160.1"/>
    </source>
</evidence>
<dbReference type="Pfam" id="PF07804">
    <property type="entry name" value="HipA_C"/>
    <property type="match status" value="1"/>
</dbReference>
<evidence type="ECO:0000259" key="5">
    <source>
        <dbReference type="Pfam" id="PF13657"/>
    </source>
</evidence>
<dbReference type="EMBL" id="VSLA01000024">
    <property type="protein sequence ID" value="TYC84875.1"/>
    <property type="molecule type" value="Genomic_DNA"/>
</dbReference>
<dbReference type="EMBL" id="CP087994">
    <property type="protein sequence ID" value="UYO61160.1"/>
    <property type="molecule type" value="Genomic_DNA"/>
</dbReference>
<evidence type="ECO:0000256" key="2">
    <source>
        <dbReference type="ARBA" id="ARBA00022679"/>
    </source>
</evidence>
<evidence type="ECO:0000313" key="10">
    <source>
        <dbReference type="Proteomes" id="UP000322619"/>
    </source>
</evidence>
<dbReference type="STRING" id="52694.ACWI_30510"/>
<evidence type="ECO:0000313" key="9">
    <source>
        <dbReference type="Proteomes" id="UP000176244"/>
    </source>
</evidence>
<evidence type="ECO:0000313" key="6">
    <source>
        <dbReference type="EMBL" id="OFV69596.1"/>
    </source>
</evidence>
<keyword evidence="6" id="KW-0238">DNA-binding</keyword>
<dbReference type="RefSeq" id="WP_070372306.1">
    <property type="nucleotide sequence ID" value="NZ_CABIIK010000015.1"/>
</dbReference>
<evidence type="ECO:0000313" key="11">
    <source>
        <dbReference type="Proteomes" id="UP001163550"/>
    </source>
</evidence>
<dbReference type="Proteomes" id="UP000176244">
    <property type="component" value="Unassembled WGS sequence"/>
</dbReference>
<sequence>MNRIKKLTVRYHDRPVGVMALYQNRQVAFEYTKEWLSDGFSISPFSLPLVQRVFIPKVDPFEGLFGVFADSLPDGWGRLLVDRLLLKNHINPFEISSLDRLAIVGSSGMGALTYEPVHHFDLSNPAVDLDEIAAECAKMLITDDSDNLDDLFSLGGSSGGARPKILTKINDIDWIIKFPSSEDIKSIGVQEYRYSLCARECGIEMEETKLFTSNTGPGYFGTQRFDRKQDEQGKKKRIHMLSVSGMLETSHRIPNLDYNILMKLTLELTKDFSEVEKMYRLMCFNVFAHNRDDHSKNFTFLYDEKKQGWILSPAYDLTDSVSIGGEHATCVNGNGKNPGFSDILEVARKIGIKDQKAKDIATAIKDIVAAYHLCDKNR</sequence>
<evidence type="ECO:0000256" key="1">
    <source>
        <dbReference type="ARBA" id="ARBA00010164"/>
    </source>
</evidence>
<comment type="similarity">
    <text evidence="1">Belongs to the HipA Ser/Thr kinase family.</text>
</comment>
<proteinExistence type="inferred from homology"/>
<reference evidence="7 10" key="2">
    <citation type="submission" date="2019-08" db="EMBL/GenBank/DDBJ databases">
        <title>Isolation and enrichment of carboxydotrophic bacteria from anaerobic sludge for the production of bio-based chemicals from syngas.</title>
        <authorList>
            <person name="Antares A.L."/>
            <person name="Moreira J."/>
            <person name="Diender M."/>
            <person name="Parshina S.N."/>
            <person name="Stams A.J.M."/>
            <person name="Alves M."/>
            <person name="Alves J.I."/>
            <person name="Sousa D.Z."/>
        </authorList>
    </citation>
    <scope>NUCLEOTIDE SEQUENCE [LARGE SCALE GENOMIC DNA]</scope>
    <source>
        <strain evidence="7 10">JM</strain>
    </source>
</reference>
<feature type="domain" description="HipA-like C-terminal" evidence="4">
    <location>
        <begin position="157"/>
        <end position="368"/>
    </location>
</feature>
<dbReference type="Pfam" id="PF13657">
    <property type="entry name" value="Couple_hipA"/>
    <property type="match status" value="1"/>
</dbReference>
<dbReference type="EMBL" id="LKEU01000039">
    <property type="protein sequence ID" value="OFV69596.1"/>
    <property type="molecule type" value="Genomic_DNA"/>
</dbReference>
<evidence type="ECO:0000313" key="7">
    <source>
        <dbReference type="EMBL" id="TYC84875.1"/>
    </source>
</evidence>
<keyword evidence="2" id="KW-0808">Transferase</keyword>
<protein>
    <submittedName>
        <fullName evidence="6">Putative DNA-binding transcriptional regulator</fullName>
    </submittedName>
    <submittedName>
        <fullName evidence="7">Type II toxin-antitoxin system HipA family toxin</fullName>
    </submittedName>
</protein>
<evidence type="ECO:0000259" key="4">
    <source>
        <dbReference type="Pfam" id="PF07804"/>
    </source>
</evidence>
<dbReference type="AlphaFoldDB" id="A0A1F2PFX1"/>
<dbReference type="PANTHER" id="PTHR37419">
    <property type="entry name" value="SERINE/THREONINE-PROTEIN KINASE TOXIN HIPA"/>
    <property type="match status" value="1"/>
</dbReference>
<dbReference type="GO" id="GO:0004674">
    <property type="term" value="F:protein serine/threonine kinase activity"/>
    <property type="evidence" value="ECO:0007669"/>
    <property type="project" value="TreeGrafter"/>
</dbReference>
<dbReference type="InterPro" id="IPR052028">
    <property type="entry name" value="HipA_Ser/Thr_kinase"/>
</dbReference>
<dbReference type="PANTHER" id="PTHR37419:SF8">
    <property type="entry name" value="TOXIN YJJJ"/>
    <property type="match status" value="1"/>
</dbReference>
<keyword evidence="3" id="KW-0418">Kinase</keyword>
<keyword evidence="11" id="KW-1185">Reference proteome</keyword>
<organism evidence="6 9">
    <name type="scientific">Acetobacterium wieringae</name>
    <dbReference type="NCBI Taxonomy" id="52694"/>
    <lineage>
        <taxon>Bacteria</taxon>
        <taxon>Bacillati</taxon>
        <taxon>Bacillota</taxon>
        <taxon>Clostridia</taxon>
        <taxon>Eubacteriales</taxon>
        <taxon>Eubacteriaceae</taxon>
        <taxon>Acetobacterium</taxon>
    </lineage>
</organism>
<reference evidence="6 9" key="1">
    <citation type="submission" date="2015-09" db="EMBL/GenBank/DDBJ databases">
        <title>Genome sequence of Acetobacterium wieringae DSM 1911.</title>
        <authorList>
            <person name="Poehlein A."/>
            <person name="Bengelsdorf F.R."/>
            <person name="Schiel-Bengelsdorf B."/>
            <person name="Duerre P."/>
            <person name="Daniel R."/>
        </authorList>
    </citation>
    <scope>NUCLEOTIDE SEQUENCE [LARGE SCALE GENOMIC DNA]</scope>
    <source>
        <strain evidence="6 9">DSM 1911</strain>
    </source>
</reference>
<dbReference type="InterPro" id="IPR012893">
    <property type="entry name" value="HipA-like_C"/>
</dbReference>
<name>A0A1F2PFX1_9FIRM</name>
<feature type="domain" description="HipA N-terminal subdomain 1" evidence="5">
    <location>
        <begin position="7"/>
        <end position="114"/>
    </location>
</feature>
<dbReference type="GO" id="GO:0005829">
    <property type="term" value="C:cytosol"/>
    <property type="evidence" value="ECO:0007669"/>
    <property type="project" value="TreeGrafter"/>
</dbReference>
<dbReference type="Proteomes" id="UP000322619">
    <property type="component" value="Unassembled WGS sequence"/>
</dbReference>
<reference evidence="8" key="3">
    <citation type="submission" date="2021-11" db="EMBL/GenBank/DDBJ databases">
        <title>Isoprene-degrading acetogen.</title>
        <authorList>
            <person name="Yang Y."/>
            <person name="Jin H."/>
            <person name="Yan J."/>
        </authorList>
    </citation>
    <scope>NUCLEOTIDE SEQUENCE</scope>
    <source>
        <strain evidence="8">Berkeley</strain>
    </source>
</reference>
<dbReference type="OrthoDB" id="9805913at2"/>
<evidence type="ECO:0000256" key="3">
    <source>
        <dbReference type="ARBA" id="ARBA00022777"/>
    </source>
</evidence>
<gene>
    <name evidence="6" type="ORF">ACWI_30510</name>
    <name evidence="7" type="ORF">FXB42_11135</name>
    <name evidence="8" type="ORF">LNN31_10220</name>
</gene>